<dbReference type="EMBL" id="NNRK01000034">
    <property type="protein sequence ID" value="OYR09370.1"/>
    <property type="molecule type" value="Genomic_DNA"/>
</dbReference>
<accession>A0A256F3R0</accession>
<protein>
    <submittedName>
        <fullName evidence="1">Uncharacterized protein</fullName>
    </submittedName>
</protein>
<dbReference type="Proteomes" id="UP000216345">
    <property type="component" value="Unassembled WGS sequence"/>
</dbReference>
<evidence type="ECO:0000313" key="1">
    <source>
        <dbReference type="EMBL" id="OYR09370.1"/>
    </source>
</evidence>
<gene>
    <name evidence="1" type="ORF">CEV32_1799</name>
</gene>
<proteinExistence type="predicted"/>
<reference evidence="1 2" key="1">
    <citation type="submission" date="2017-07" db="EMBL/GenBank/DDBJ databases">
        <title>Phylogenetic study on the rhizospheric bacterium Ochrobactrum sp. A44.</title>
        <authorList>
            <person name="Krzyzanowska D.M."/>
            <person name="Ossowicki A."/>
            <person name="Rajewska M."/>
            <person name="Maciag T."/>
            <person name="Kaczynski Z."/>
            <person name="Czerwicka M."/>
            <person name="Jafra S."/>
        </authorList>
    </citation>
    <scope>NUCLEOTIDE SEQUENCE [LARGE SCALE GENOMIC DNA]</scope>
    <source>
        <strain evidence="1 2">PR17</strain>
    </source>
</reference>
<comment type="caution">
    <text evidence="1">The sequence shown here is derived from an EMBL/GenBank/DDBJ whole genome shotgun (WGS) entry which is preliminary data.</text>
</comment>
<organism evidence="1 2">
    <name type="scientific">Brucella rhizosphaerae</name>
    <dbReference type="NCBI Taxonomy" id="571254"/>
    <lineage>
        <taxon>Bacteria</taxon>
        <taxon>Pseudomonadati</taxon>
        <taxon>Pseudomonadota</taxon>
        <taxon>Alphaproteobacteria</taxon>
        <taxon>Hyphomicrobiales</taxon>
        <taxon>Brucellaceae</taxon>
        <taxon>Brucella/Ochrobactrum group</taxon>
        <taxon>Brucella</taxon>
    </lineage>
</organism>
<evidence type="ECO:0000313" key="2">
    <source>
        <dbReference type="Proteomes" id="UP000216345"/>
    </source>
</evidence>
<name>A0A256F3R0_9HYPH</name>
<dbReference type="AlphaFoldDB" id="A0A256F3R0"/>
<sequence length="72" mass="7990">MSKFEKSRWDNPAAFFVLKALFEIRETSANLAAFLCFECIMALSGKCFFSLAETSDLAGLSDRGMRACRNGP</sequence>
<keyword evidence="2" id="KW-1185">Reference proteome</keyword>